<gene>
    <name evidence="1" type="ORF">DAPPUDRAFT_114337</name>
</gene>
<keyword evidence="2" id="KW-1185">Reference proteome</keyword>
<dbReference type="EMBL" id="GL732651">
    <property type="protein sequence ID" value="EFX68618.1"/>
    <property type="molecule type" value="Genomic_DNA"/>
</dbReference>
<evidence type="ECO:0000313" key="2">
    <source>
        <dbReference type="Proteomes" id="UP000000305"/>
    </source>
</evidence>
<dbReference type="OrthoDB" id="6359008at2759"/>
<dbReference type="Proteomes" id="UP000000305">
    <property type="component" value="Unassembled WGS sequence"/>
</dbReference>
<accession>E9HHW1</accession>
<dbReference type="STRING" id="6669.E9HHW1"/>
<proteinExistence type="predicted"/>
<dbReference type="eggNOG" id="KOG1366">
    <property type="taxonomic scope" value="Eukaryota"/>
</dbReference>
<dbReference type="KEGG" id="dpx:DAPPUDRAFT_114337"/>
<dbReference type="Gene3D" id="2.60.40.10">
    <property type="entry name" value="Immunoglobulins"/>
    <property type="match status" value="1"/>
</dbReference>
<sequence>MQQVHQHQFGVEHYYIPFFVVVPSAPAYVLDSDETYTVEVTSSVHTQFVANGNLTVHVYAASTPGQSTNHEFTYDVNLGDVKSAIRSRSLDGWLRYFMGEARDGFIETRVIHAQLKFKFSGAKTAVFKPGMPFEGHVYVMYDDDQALTSDKLAGANTITLRPVVTSTNGQMKTLSEIKVPAKGEYLNHHQQEDGNKYSKEYDNWMEHQIEDVKFNQFRATGVYNFRFSVPKDAKSMRISATYKDGDGDKATAELQAVPFYSAKEMYAHVETSTEYGQLGENVVIHLRSNFEFQVYSYVVSSSVK</sequence>
<dbReference type="InParanoid" id="E9HHW1"/>
<protein>
    <recommendedName>
        <fullName evidence="3">Macroglobulin domain-containing protein</fullName>
    </recommendedName>
</protein>
<evidence type="ECO:0000313" key="1">
    <source>
        <dbReference type="EMBL" id="EFX68618.1"/>
    </source>
</evidence>
<organism evidence="1 2">
    <name type="scientific">Daphnia pulex</name>
    <name type="common">Water flea</name>
    <dbReference type="NCBI Taxonomy" id="6669"/>
    <lineage>
        <taxon>Eukaryota</taxon>
        <taxon>Metazoa</taxon>
        <taxon>Ecdysozoa</taxon>
        <taxon>Arthropoda</taxon>
        <taxon>Crustacea</taxon>
        <taxon>Branchiopoda</taxon>
        <taxon>Diplostraca</taxon>
        <taxon>Cladocera</taxon>
        <taxon>Anomopoda</taxon>
        <taxon>Daphniidae</taxon>
        <taxon>Daphnia</taxon>
    </lineage>
</organism>
<reference evidence="1 2" key="1">
    <citation type="journal article" date="2011" name="Science">
        <title>The ecoresponsive genome of Daphnia pulex.</title>
        <authorList>
            <person name="Colbourne J.K."/>
            <person name="Pfrender M.E."/>
            <person name="Gilbert D."/>
            <person name="Thomas W.K."/>
            <person name="Tucker A."/>
            <person name="Oakley T.H."/>
            <person name="Tokishita S."/>
            <person name="Aerts A."/>
            <person name="Arnold G.J."/>
            <person name="Basu M.K."/>
            <person name="Bauer D.J."/>
            <person name="Caceres C.E."/>
            <person name="Carmel L."/>
            <person name="Casola C."/>
            <person name="Choi J.H."/>
            <person name="Detter J.C."/>
            <person name="Dong Q."/>
            <person name="Dusheyko S."/>
            <person name="Eads B.D."/>
            <person name="Frohlich T."/>
            <person name="Geiler-Samerotte K.A."/>
            <person name="Gerlach D."/>
            <person name="Hatcher P."/>
            <person name="Jogdeo S."/>
            <person name="Krijgsveld J."/>
            <person name="Kriventseva E.V."/>
            <person name="Kultz D."/>
            <person name="Laforsch C."/>
            <person name="Lindquist E."/>
            <person name="Lopez J."/>
            <person name="Manak J.R."/>
            <person name="Muller J."/>
            <person name="Pangilinan J."/>
            <person name="Patwardhan R.P."/>
            <person name="Pitluck S."/>
            <person name="Pritham E.J."/>
            <person name="Rechtsteiner A."/>
            <person name="Rho M."/>
            <person name="Rogozin I.B."/>
            <person name="Sakarya O."/>
            <person name="Salamov A."/>
            <person name="Schaack S."/>
            <person name="Shapiro H."/>
            <person name="Shiga Y."/>
            <person name="Skalitzky C."/>
            <person name="Smith Z."/>
            <person name="Souvorov A."/>
            <person name="Sung W."/>
            <person name="Tang Z."/>
            <person name="Tsuchiya D."/>
            <person name="Tu H."/>
            <person name="Vos H."/>
            <person name="Wang M."/>
            <person name="Wolf Y.I."/>
            <person name="Yamagata H."/>
            <person name="Yamada T."/>
            <person name="Ye Y."/>
            <person name="Shaw J.R."/>
            <person name="Andrews J."/>
            <person name="Crease T.J."/>
            <person name="Tang H."/>
            <person name="Lucas S.M."/>
            <person name="Robertson H.M."/>
            <person name="Bork P."/>
            <person name="Koonin E.V."/>
            <person name="Zdobnov E.M."/>
            <person name="Grigoriev I.V."/>
            <person name="Lynch M."/>
            <person name="Boore J.L."/>
        </authorList>
    </citation>
    <scope>NUCLEOTIDE SEQUENCE [LARGE SCALE GENOMIC DNA]</scope>
</reference>
<name>E9HHW1_DAPPU</name>
<dbReference type="PANTHER" id="PTHR11412">
    <property type="entry name" value="MACROGLOBULIN / COMPLEMENT"/>
    <property type="match status" value="1"/>
</dbReference>
<dbReference type="InterPro" id="IPR013783">
    <property type="entry name" value="Ig-like_fold"/>
</dbReference>
<evidence type="ECO:0008006" key="3">
    <source>
        <dbReference type="Google" id="ProtNLM"/>
    </source>
</evidence>
<dbReference type="HOGENOM" id="CLU_919078_0_0_1"/>
<dbReference type="InterPro" id="IPR050473">
    <property type="entry name" value="A2M/Complement_sys"/>
</dbReference>
<dbReference type="PANTHER" id="PTHR11412:SF146">
    <property type="entry name" value="CD109 ANTIGEN"/>
    <property type="match status" value="1"/>
</dbReference>
<dbReference type="AlphaFoldDB" id="E9HHW1"/>